<sequence>MSYDQTVGLDRSELTPLEKETAARILRSNSHIRGSFLRGKRKPTLLKVEGGHNYIRDKQRN</sequence>
<keyword evidence="2" id="KW-1185">Reference proteome</keyword>
<evidence type="ECO:0000313" key="2">
    <source>
        <dbReference type="Proteomes" id="UP001161497"/>
    </source>
</evidence>
<evidence type="ECO:0000313" key="1">
    <source>
        <dbReference type="EMBL" id="CAI9085891.1"/>
    </source>
</evidence>
<dbReference type="Proteomes" id="UP001161497">
    <property type="component" value="Chromosome"/>
</dbReference>
<accession>A0ABM9IEA2</accession>
<gene>
    <name evidence="1" type="ORF">MFUM_1551</name>
</gene>
<protein>
    <submittedName>
        <fullName evidence="1">Uncharacterized protein</fullName>
    </submittedName>
</protein>
<reference evidence="1" key="1">
    <citation type="submission" date="2023-03" db="EMBL/GenBank/DDBJ databases">
        <authorList>
            <person name="Cremers G."/>
            <person name="Picone N."/>
        </authorList>
    </citation>
    <scope>NUCLEOTIDE SEQUENCE</scope>
    <source>
        <strain evidence="1">Sample_alias</strain>
    </source>
</reference>
<dbReference type="EMBL" id="OX458932">
    <property type="protein sequence ID" value="CAI9085891.1"/>
    <property type="molecule type" value="Genomic_DNA"/>
</dbReference>
<name>A0ABM9IEA2_9BACT</name>
<proteinExistence type="predicted"/>
<organism evidence="1 2">
    <name type="scientific">Candidatus Methylacidiphilum fumarolicum</name>
    <dbReference type="NCBI Taxonomy" id="591154"/>
    <lineage>
        <taxon>Bacteria</taxon>
        <taxon>Pseudomonadati</taxon>
        <taxon>Verrucomicrobiota</taxon>
        <taxon>Methylacidiphilae</taxon>
        <taxon>Methylacidiphilales</taxon>
        <taxon>Methylacidiphilaceae</taxon>
        <taxon>Methylacidiphilum (ex Ratnadevi et al. 2023)</taxon>
    </lineage>
</organism>